<evidence type="ECO:0000259" key="1">
    <source>
        <dbReference type="Pfam" id="PF18480"/>
    </source>
</evidence>
<protein>
    <recommendedName>
        <fullName evidence="1">DUF5615 domain-containing protein</fullName>
    </recommendedName>
</protein>
<reference evidence="2 3" key="1">
    <citation type="journal article" date="2016" name="Nat. Commun.">
        <title>Thousands of microbial genomes shed light on interconnected biogeochemical processes in an aquifer system.</title>
        <authorList>
            <person name="Anantharaman K."/>
            <person name="Brown C.T."/>
            <person name="Hug L.A."/>
            <person name="Sharon I."/>
            <person name="Castelle C.J."/>
            <person name="Probst A.J."/>
            <person name="Thomas B.C."/>
            <person name="Singh A."/>
            <person name="Wilkins M.J."/>
            <person name="Karaoz U."/>
            <person name="Brodie E.L."/>
            <person name="Williams K.H."/>
            <person name="Hubbard S.S."/>
            <person name="Banfield J.F."/>
        </authorList>
    </citation>
    <scope>NUCLEOTIDE SEQUENCE [LARGE SCALE GENOMIC DNA]</scope>
</reference>
<evidence type="ECO:0000313" key="3">
    <source>
        <dbReference type="Proteomes" id="UP000179076"/>
    </source>
</evidence>
<proteinExistence type="predicted"/>
<dbReference type="EMBL" id="MFSP01000128">
    <property type="protein sequence ID" value="OGI64627.1"/>
    <property type="molecule type" value="Genomic_DNA"/>
</dbReference>
<sequence>MKLPFDRNLSYRLVSARGDLYPESSHVQFLKLERANDDAIWQYAHTNDFTIVTQDSESEVP</sequence>
<dbReference type="InterPro" id="IPR041049">
    <property type="entry name" value="DUF5615"/>
</dbReference>
<evidence type="ECO:0000313" key="2">
    <source>
        <dbReference type="EMBL" id="OGI64627.1"/>
    </source>
</evidence>
<name>A0A1F6V4M9_9PROT</name>
<dbReference type="AlphaFoldDB" id="A0A1F6V4M9"/>
<comment type="caution">
    <text evidence="2">The sequence shown here is derived from an EMBL/GenBank/DDBJ whole genome shotgun (WGS) entry which is preliminary data.</text>
</comment>
<dbReference type="Pfam" id="PF18480">
    <property type="entry name" value="DUF5615"/>
    <property type="match status" value="1"/>
</dbReference>
<accession>A0A1F6V4M9</accession>
<feature type="domain" description="DUF5615" evidence="1">
    <location>
        <begin position="1"/>
        <end position="56"/>
    </location>
</feature>
<organism evidence="2 3">
    <name type="scientific">Candidatus Muproteobacteria bacterium RBG_16_60_9</name>
    <dbReference type="NCBI Taxonomy" id="1817755"/>
    <lineage>
        <taxon>Bacteria</taxon>
        <taxon>Pseudomonadati</taxon>
        <taxon>Pseudomonadota</taxon>
        <taxon>Candidatus Muproteobacteria</taxon>
    </lineage>
</organism>
<dbReference type="Proteomes" id="UP000179076">
    <property type="component" value="Unassembled WGS sequence"/>
</dbReference>
<gene>
    <name evidence="2" type="ORF">A2W18_03130</name>
</gene>